<evidence type="ECO:0000256" key="10">
    <source>
        <dbReference type="ARBA" id="ARBA00036320"/>
    </source>
</evidence>
<evidence type="ECO:0000259" key="14">
    <source>
        <dbReference type="PROSITE" id="PS50240"/>
    </source>
</evidence>
<keyword evidence="6 12" id="KW-0720">Serine protease</keyword>
<feature type="signal peptide" evidence="13">
    <location>
        <begin position="1"/>
        <end position="17"/>
    </location>
</feature>
<dbReference type="GO" id="GO:0006508">
    <property type="term" value="P:proteolysis"/>
    <property type="evidence" value="ECO:0007669"/>
    <property type="project" value="UniProtKB-KW"/>
</dbReference>
<evidence type="ECO:0000256" key="1">
    <source>
        <dbReference type="ARBA" id="ARBA00004239"/>
    </source>
</evidence>
<dbReference type="InterPro" id="IPR018114">
    <property type="entry name" value="TRYPSIN_HIS"/>
</dbReference>
<dbReference type="InterPro" id="IPR001254">
    <property type="entry name" value="Trypsin_dom"/>
</dbReference>
<protein>
    <recommendedName>
        <fullName evidence="11">trypsin</fullName>
        <ecNumber evidence="11">3.4.21.4</ecNumber>
    </recommendedName>
</protein>
<keyword evidence="2" id="KW-0964">Secreted</keyword>
<feature type="domain" description="Peptidase S1" evidence="14">
    <location>
        <begin position="55"/>
        <end position="292"/>
    </location>
</feature>
<evidence type="ECO:0000313" key="15">
    <source>
        <dbReference type="EnsemblMetazoa" id="XP_016970608.1"/>
    </source>
</evidence>
<dbReference type="PROSITE" id="PS00134">
    <property type="entry name" value="TRYPSIN_HIS"/>
    <property type="match status" value="1"/>
</dbReference>
<dbReference type="InterPro" id="IPR001314">
    <property type="entry name" value="Peptidase_S1A"/>
</dbReference>
<dbReference type="Pfam" id="PF00089">
    <property type="entry name" value="Trypsin"/>
    <property type="match status" value="1"/>
</dbReference>
<dbReference type="SMART" id="SM00020">
    <property type="entry name" value="Tryp_SPc"/>
    <property type="match status" value="1"/>
</dbReference>
<dbReference type="PANTHER" id="PTHR24276">
    <property type="entry name" value="POLYSERASE-RELATED"/>
    <property type="match status" value="1"/>
</dbReference>
<proteinExistence type="inferred from homology"/>
<evidence type="ECO:0000256" key="8">
    <source>
        <dbReference type="ARBA" id="ARBA00023157"/>
    </source>
</evidence>
<dbReference type="PANTHER" id="PTHR24276:SF91">
    <property type="entry name" value="AT26814P-RELATED"/>
    <property type="match status" value="1"/>
</dbReference>
<feature type="chain" id="PRO_5027744623" description="trypsin" evidence="13">
    <location>
        <begin position="18"/>
        <end position="320"/>
    </location>
</feature>
<evidence type="ECO:0000256" key="13">
    <source>
        <dbReference type="SAM" id="SignalP"/>
    </source>
</evidence>
<evidence type="ECO:0000256" key="3">
    <source>
        <dbReference type="ARBA" id="ARBA00022670"/>
    </source>
</evidence>
<dbReference type="AlphaFoldDB" id="A0A6P4E5R3"/>
<comment type="subcellular location">
    <subcellularLocation>
        <location evidence="1">Secreted</location>
        <location evidence="1">Extracellular space</location>
    </subcellularLocation>
</comment>
<dbReference type="RefSeq" id="XP_016970608.1">
    <property type="nucleotide sequence ID" value="XM_017115119.1"/>
</dbReference>
<keyword evidence="7" id="KW-0865">Zymogen</keyword>
<dbReference type="PROSITE" id="PS00135">
    <property type="entry name" value="TRYPSIN_SER"/>
    <property type="match status" value="1"/>
</dbReference>
<keyword evidence="4 13" id="KW-0732">Signal</keyword>
<name>A0A6P4E5R3_DRORH</name>
<evidence type="ECO:0000256" key="7">
    <source>
        <dbReference type="ARBA" id="ARBA00023145"/>
    </source>
</evidence>
<evidence type="ECO:0000256" key="4">
    <source>
        <dbReference type="ARBA" id="ARBA00022729"/>
    </source>
</evidence>
<keyword evidence="16" id="KW-1185">Reference proteome</keyword>
<organism evidence="17">
    <name type="scientific">Drosophila rhopaloa</name>
    <name type="common">Fruit fly</name>
    <dbReference type="NCBI Taxonomy" id="1041015"/>
    <lineage>
        <taxon>Eukaryota</taxon>
        <taxon>Metazoa</taxon>
        <taxon>Ecdysozoa</taxon>
        <taxon>Arthropoda</taxon>
        <taxon>Hexapoda</taxon>
        <taxon>Insecta</taxon>
        <taxon>Pterygota</taxon>
        <taxon>Neoptera</taxon>
        <taxon>Endopterygota</taxon>
        <taxon>Diptera</taxon>
        <taxon>Brachycera</taxon>
        <taxon>Muscomorpha</taxon>
        <taxon>Ephydroidea</taxon>
        <taxon>Drosophilidae</taxon>
        <taxon>Drosophila</taxon>
        <taxon>Sophophora</taxon>
    </lineage>
</organism>
<dbReference type="InterPro" id="IPR043504">
    <property type="entry name" value="Peptidase_S1_PA_chymotrypsin"/>
</dbReference>
<reference evidence="16" key="1">
    <citation type="journal article" date="2021" name="Elife">
        <title>Highly contiguous assemblies of 101 drosophilid genomes.</title>
        <authorList>
            <person name="Kim B.Y."/>
            <person name="Wang J.R."/>
            <person name="Miller D.E."/>
            <person name="Barmina O."/>
            <person name="Delaney E."/>
            <person name="Thompson A."/>
            <person name="Comeault A.A."/>
            <person name="Peede D."/>
            <person name="D'Agostino E.R."/>
            <person name="Pelaez J."/>
            <person name="Aguilar J.M."/>
            <person name="Haji D."/>
            <person name="Matsunaga T."/>
            <person name="Armstrong E.E."/>
            <person name="Zych M."/>
            <person name="Ogawa Y."/>
            <person name="Stamenkovic-Radak M."/>
            <person name="Jelic M."/>
            <person name="Veselinovic M.S."/>
            <person name="Tanaskovic M."/>
            <person name="Eric P."/>
            <person name="Gao J.J."/>
            <person name="Katoh T.K."/>
            <person name="Toda M.J."/>
            <person name="Watabe H."/>
            <person name="Watada M."/>
            <person name="Davis J.S."/>
            <person name="Moyle L.C."/>
            <person name="Manoli G."/>
            <person name="Bertolini E."/>
            <person name="Kostal V."/>
            <person name="Hawley R.S."/>
            <person name="Takahashi A."/>
            <person name="Jones C.D."/>
            <person name="Price D.K."/>
            <person name="Whiteman N."/>
            <person name="Kopp A."/>
            <person name="Matute D.R."/>
            <person name="Petrov D.A."/>
        </authorList>
    </citation>
    <scope>NUCLEOTIDE SEQUENCE [LARGE SCALE GENOMIC DNA]</scope>
</reference>
<dbReference type="InterPro" id="IPR033116">
    <property type="entry name" value="TRYPSIN_SER"/>
</dbReference>
<evidence type="ECO:0000313" key="16">
    <source>
        <dbReference type="Proteomes" id="UP001652680"/>
    </source>
</evidence>
<dbReference type="GeneID" id="108038341"/>
<evidence type="ECO:0000256" key="9">
    <source>
        <dbReference type="ARBA" id="ARBA00024195"/>
    </source>
</evidence>
<dbReference type="GO" id="GO:0004252">
    <property type="term" value="F:serine-type endopeptidase activity"/>
    <property type="evidence" value="ECO:0007669"/>
    <property type="project" value="UniProtKB-EC"/>
</dbReference>
<reference evidence="17" key="2">
    <citation type="submission" date="2025-04" db="UniProtKB">
        <authorList>
            <consortium name="RefSeq"/>
        </authorList>
    </citation>
    <scope>IDENTIFICATION</scope>
</reference>
<dbReference type="Gene3D" id="2.40.10.10">
    <property type="entry name" value="Trypsin-like serine proteases"/>
    <property type="match status" value="1"/>
</dbReference>
<keyword evidence="3 12" id="KW-0645">Protease</keyword>
<dbReference type="FunFam" id="2.40.10.10:FF:000002">
    <property type="entry name" value="Transmembrane protease serine"/>
    <property type="match status" value="1"/>
</dbReference>
<keyword evidence="8" id="KW-1015">Disulfide bond</keyword>
<sequence>MCSSKFVVCFLLISVSAELVPFDIDAMGPGESRGSKTTPPRKRDSPSASDFQFMITGGYRPHTNDLVKYVVSLRMGKSKKFFGDNHFCAGAIISQRSILTAAHCLYHDRRKLMAKKLTVIAGTPKRLVRSSTTQSVQAKRLIPHPKYKKGKSQKFDIGLVLMKEDLSLGDAVASMPLYDKAPVAGVQCTIVGWGTVIQYGPLPDEVINGDVKVLPDTFCQKLLGWTKVGMLCANDQSNTEVDSCQGDSGGPLICDNKVAGVVSFGTGCGEPDSAGVYTDVYHFRDWINENSCPRVSSPVSTLLILMQLLLAFLAIFRGIW</sequence>
<dbReference type="GO" id="GO:0005576">
    <property type="term" value="C:extracellular region"/>
    <property type="evidence" value="ECO:0007669"/>
    <property type="project" value="UniProtKB-SubCell"/>
</dbReference>
<evidence type="ECO:0000256" key="12">
    <source>
        <dbReference type="RuleBase" id="RU363034"/>
    </source>
</evidence>
<accession>A0A6P4E5R3</accession>
<reference evidence="15" key="3">
    <citation type="submission" date="2025-05" db="UniProtKB">
        <authorList>
            <consortium name="EnsemblMetazoa"/>
        </authorList>
    </citation>
    <scope>IDENTIFICATION</scope>
</reference>
<dbReference type="EC" id="3.4.21.4" evidence="11"/>
<comment type="catalytic activity">
    <reaction evidence="10">
        <text>Preferential cleavage: Arg-|-Xaa, Lys-|-Xaa.</text>
        <dbReference type="EC" id="3.4.21.4"/>
    </reaction>
</comment>
<dbReference type="OrthoDB" id="10059102at2759"/>
<evidence type="ECO:0000256" key="6">
    <source>
        <dbReference type="ARBA" id="ARBA00022825"/>
    </source>
</evidence>
<dbReference type="InterPro" id="IPR050430">
    <property type="entry name" value="Peptidase_S1"/>
</dbReference>
<dbReference type="Proteomes" id="UP001652680">
    <property type="component" value="Unassembled WGS sequence"/>
</dbReference>
<dbReference type="PRINTS" id="PR00722">
    <property type="entry name" value="CHYMOTRYPSIN"/>
</dbReference>
<evidence type="ECO:0000256" key="11">
    <source>
        <dbReference type="ARBA" id="ARBA00038868"/>
    </source>
</evidence>
<evidence type="ECO:0000256" key="5">
    <source>
        <dbReference type="ARBA" id="ARBA00022801"/>
    </source>
</evidence>
<dbReference type="SUPFAM" id="SSF50494">
    <property type="entry name" value="Trypsin-like serine proteases"/>
    <property type="match status" value="1"/>
</dbReference>
<comment type="similarity">
    <text evidence="9">Belongs to the peptidase S1 family. CLIP subfamily.</text>
</comment>
<gene>
    <name evidence="17" type="primary">LOC108038341</name>
    <name evidence="15" type="synonym">108038341</name>
</gene>
<dbReference type="CDD" id="cd00190">
    <property type="entry name" value="Tryp_SPc"/>
    <property type="match status" value="1"/>
</dbReference>
<evidence type="ECO:0000313" key="17">
    <source>
        <dbReference type="RefSeq" id="XP_016970608.1"/>
    </source>
</evidence>
<dbReference type="EnsemblMetazoa" id="XM_017115119.1">
    <property type="protein sequence ID" value="XP_016970608.1"/>
    <property type="gene ID" value="LOC108038341"/>
</dbReference>
<evidence type="ECO:0000256" key="2">
    <source>
        <dbReference type="ARBA" id="ARBA00022525"/>
    </source>
</evidence>
<keyword evidence="5 12" id="KW-0378">Hydrolase</keyword>
<dbReference type="PROSITE" id="PS50240">
    <property type="entry name" value="TRYPSIN_DOM"/>
    <property type="match status" value="1"/>
</dbReference>
<dbReference type="InterPro" id="IPR009003">
    <property type="entry name" value="Peptidase_S1_PA"/>
</dbReference>